<dbReference type="InterPro" id="IPR050222">
    <property type="entry name" value="MATE_MdtK"/>
</dbReference>
<dbReference type="EMBL" id="CZBU01000001">
    <property type="protein sequence ID" value="CUQ74978.1"/>
    <property type="molecule type" value="Genomic_DNA"/>
</dbReference>
<evidence type="ECO:0000256" key="1">
    <source>
        <dbReference type="ARBA" id="ARBA00003408"/>
    </source>
</evidence>
<reference evidence="16 17" key="1">
    <citation type="submission" date="2015-09" db="EMBL/GenBank/DDBJ databases">
        <authorList>
            <consortium name="Pathogen Informatics"/>
        </authorList>
    </citation>
    <scope>NUCLEOTIDE SEQUENCE [LARGE SCALE GENOMIC DNA]</scope>
    <source>
        <strain evidence="16 17">2789STDY5834875</strain>
    </source>
</reference>
<evidence type="ECO:0000256" key="6">
    <source>
        <dbReference type="ARBA" id="ARBA00022448"/>
    </source>
</evidence>
<keyword evidence="12 15" id="KW-0472">Membrane</keyword>
<feature type="transmembrane region" description="Helical" evidence="15">
    <location>
        <begin position="397"/>
        <end position="420"/>
    </location>
</feature>
<evidence type="ECO:0000256" key="11">
    <source>
        <dbReference type="ARBA" id="ARBA00023065"/>
    </source>
</evidence>
<feature type="transmembrane region" description="Helical" evidence="15">
    <location>
        <begin position="92"/>
        <end position="116"/>
    </location>
</feature>
<dbReference type="GO" id="GO:0046677">
    <property type="term" value="P:response to antibiotic"/>
    <property type="evidence" value="ECO:0007669"/>
    <property type="project" value="UniProtKB-KW"/>
</dbReference>
<keyword evidence="11" id="KW-0406">Ion transport</keyword>
<evidence type="ECO:0000256" key="7">
    <source>
        <dbReference type="ARBA" id="ARBA00022449"/>
    </source>
</evidence>
<evidence type="ECO:0000256" key="9">
    <source>
        <dbReference type="ARBA" id="ARBA00022692"/>
    </source>
</evidence>
<evidence type="ECO:0000256" key="10">
    <source>
        <dbReference type="ARBA" id="ARBA00022989"/>
    </source>
</evidence>
<feature type="transmembrane region" description="Helical" evidence="15">
    <location>
        <begin position="136"/>
        <end position="157"/>
    </location>
</feature>
<evidence type="ECO:0000256" key="13">
    <source>
        <dbReference type="ARBA" id="ARBA00023251"/>
    </source>
</evidence>
<feature type="transmembrane region" description="Helical" evidence="15">
    <location>
        <begin position="361"/>
        <end position="385"/>
    </location>
</feature>
<dbReference type="InterPro" id="IPR002528">
    <property type="entry name" value="MATE_fam"/>
</dbReference>
<dbReference type="NCBIfam" id="TIGR00797">
    <property type="entry name" value="matE"/>
    <property type="match status" value="1"/>
</dbReference>
<evidence type="ECO:0000313" key="17">
    <source>
        <dbReference type="Proteomes" id="UP000095621"/>
    </source>
</evidence>
<evidence type="ECO:0000256" key="2">
    <source>
        <dbReference type="ARBA" id="ARBA00004651"/>
    </source>
</evidence>
<dbReference type="GO" id="GO:0015297">
    <property type="term" value="F:antiporter activity"/>
    <property type="evidence" value="ECO:0007669"/>
    <property type="project" value="UniProtKB-KW"/>
</dbReference>
<dbReference type="RefSeq" id="WP_055214145.1">
    <property type="nucleotide sequence ID" value="NZ_CZBU01000001.1"/>
</dbReference>
<keyword evidence="10 15" id="KW-1133">Transmembrane helix</keyword>
<gene>
    <name evidence="16" type="primary">mepA_3</name>
    <name evidence="16" type="ORF">ERS852490_00256</name>
</gene>
<comment type="function">
    <text evidence="1">Multidrug efflux pump.</text>
</comment>
<dbReference type="GO" id="GO:0042910">
    <property type="term" value="F:xenobiotic transmembrane transporter activity"/>
    <property type="evidence" value="ECO:0007669"/>
    <property type="project" value="InterPro"/>
</dbReference>
<protein>
    <recommendedName>
        <fullName evidence="5">Multidrug export protein MepA</fullName>
    </recommendedName>
    <alternativeName>
        <fullName evidence="14">Multidrug-efflux transporter</fullName>
    </alternativeName>
    <alternativeName>
        <fullName evidence="4">Probable multidrug resistance protein NorM</fullName>
    </alternativeName>
</protein>
<keyword evidence="8" id="KW-1003">Cell membrane</keyword>
<evidence type="ECO:0000313" key="16">
    <source>
        <dbReference type="EMBL" id="CUQ74978.1"/>
    </source>
</evidence>
<dbReference type="GO" id="GO:0006811">
    <property type="term" value="P:monoatomic ion transport"/>
    <property type="evidence" value="ECO:0007669"/>
    <property type="project" value="UniProtKB-KW"/>
</dbReference>
<dbReference type="PIRSF" id="PIRSF006603">
    <property type="entry name" value="DinF"/>
    <property type="match status" value="1"/>
</dbReference>
<dbReference type="CDD" id="cd13143">
    <property type="entry name" value="MATE_MepA_like"/>
    <property type="match status" value="1"/>
</dbReference>
<feature type="transmembrane region" description="Helical" evidence="15">
    <location>
        <begin position="169"/>
        <end position="187"/>
    </location>
</feature>
<evidence type="ECO:0000256" key="3">
    <source>
        <dbReference type="ARBA" id="ARBA00008417"/>
    </source>
</evidence>
<evidence type="ECO:0000256" key="15">
    <source>
        <dbReference type="SAM" id="Phobius"/>
    </source>
</evidence>
<evidence type="ECO:0000256" key="5">
    <source>
        <dbReference type="ARBA" id="ARBA00022106"/>
    </source>
</evidence>
<feature type="transmembrane region" description="Helical" evidence="15">
    <location>
        <begin position="315"/>
        <end position="337"/>
    </location>
</feature>
<keyword evidence="9 15" id="KW-0812">Transmembrane</keyword>
<dbReference type="InterPro" id="IPR045070">
    <property type="entry name" value="MATE_MepA-like"/>
</dbReference>
<feature type="transmembrane region" description="Helical" evidence="15">
    <location>
        <begin position="193"/>
        <end position="215"/>
    </location>
</feature>
<dbReference type="Proteomes" id="UP000095621">
    <property type="component" value="Unassembled WGS sequence"/>
</dbReference>
<evidence type="ECO:0000256" key="14">
    <source>
        <dbReference type="ARBA" id="ARBA00031636"/>
    </source>
</evidence>
<feature type="transmembrane region" description="Helical" evidence="15">
    <location>
        <begin position="49"/>
        <end position="71"/>
    </location>
</feature>
<comment type="subcellular location">
    <subcellularLocation>
        <location evidence="2">Cell membrane</location>
        <topology evidence="2">Multi-pass membrane protein</topology>
    </subcellularLocation>
</comment>
<comment type="similarity">
    <text evidence="3">Belongs to the multi antimicrobial extrusion (MATE) (TC 2.A.66.1) family. MepA subfamily.</text>
</comment>
<dbReference type="InterPro" id="IPR048279">
    <property type="entry name" value="MdtK-like"/>
</dbReference>
<dbReference type="PANTHER" id="PTHR43298">
    <property type="entry name" value="MULTIDRUG RESISTANCE PROTEIN NORM-RELATED"/>
    <property type="match status" value="1"/>
</dbReference>
<dbReference type="Pfam" id="PF01554">
    <property type="entry name" value="MatE"/>
    <property type="match status" value="2"/>
</dbReference>
<keyword evidence="6" id="KW-0813">Transport</keyword>
<sequence length="446" mass="48953">MQSDFSQGKVWKNVINQAIPLMVAQLIQILYNVVDRIYIGHLPVIGSNALTGIGLVFPITTLVAAFTNLFSTGGVPLFSMARGAKEEKKAELILGQVVSLLFITSLALMALCYIFKRPVLFLFGASEETYVYADQYLKIYLLGTIFSVFSTGLNGFINAQGYPKKGMMTVMLGAIINLILDPVFIYGLHMGVYGAAIATVISQGVSFMWVLSFFMGKKTFYHIKKENLILKAGMVGKITSLGISGFVMQGTNCLVQVVCNKMLFMYGGDMYVGIMTVINSVREILSVPGSTLGSGAQPVLGYNYGAKQYERVRKAIRFTAAIGFLYMLIAWLAVIIFPKEILSVFTTDKAMIGLGEHALKLYFFGFFFMSFQFVGQSTFTALGCAKRAVFFSIFRKVIIVVPLTIILPMLGLGVEGVFIAEPVSNAIGGLASFTTMYFTLYKKLPE</sequence>
<evidence type="ECO:0000256" key="4">
    <source>
        <dbReference type="ARBA" id="ARBA00020268"/>
    </source>
</evidence>
<accession>A0A174YSN6</accession>
<evidence type="ECO:0000256" key="8">
    <source>
        <dbReference type="ARBA" id="ARBA00022475"/>
    </source>
</evidence>
<dbReference type="PANTHER" id="PTHR43298:SF2">
    <property type="entry name" value="FMN_FAD EXPORTER YEEO-RELATED"/>
    <property type="match status" value="1"/>
</dbReference>
<dbReference type="OrthoDB" id="9811110at2"/>
<feature type="transmembrane region" description="Helical" evidence="15">
    <location>
        <begin position="426"/>
        <end position="444"/>
    </location>
</feature>
<organism evidence="16 17">
    <name type="scientific">Lachnospira eligens</name>
    <dbReference type="NCBI Taxonomy" id="39485"/>
    <lineage>
        <taxon>Bacteria</taxon>
        <taxon>Bacillati</taxon>
        <taxon>Bacillota</taxon>
        <taxon>Clostridia</taxon>
        <taxon>Lachnospirales</taxon>
        <taxon>Lachnospiraceae</taxon>
        <taxon>Lachnospira</taxon>
    </lineage>
</organism>
<dbReference type="AlphaFoldDB" id="A0A174YSN6"/>
<evidence type="ECO:0000256" key="12">
    <source>
        <dbReference type="ARBA" id="ARBA00023136"/>
    </source>
</evidence>
<proteinExistence type="inferred from homology"/>
<dbReference type="GO" id="GO:0005886">
    <property type="term" value="C:plasma membrane"/>
    <property type="evidence" value="ECO:0007669"/>
    <property type="project" value="UniProtKB-SubCell"/>
</dbReference>
<name>A0A174YSN6_9FIRM</name>
<keyword evidence="13" id="KW-0046">Antibiotic resistance</keyword>
<keyword evidence="7" id="KW-0050">Antiport</keyword>